<feature type="transmembrane region" description="Helical" evidence="5">
    <location>
        <begin position="24"/>
        <end position="46"/>
    </location>
</feature>
<keyword evidence="3 5" id="KW-1133">Transmembrane helix</keyword>
<dbReference type="AlphaFoldDB" id="A0A5J5BLY1"/>
<reference evidence="7 8" key="1">
    <citation type="submission" date="2019-09" db="EMBL/GenBank/DDBJ databases">
        <title>A chromosome-level genome assembly of the Chinese tupelo Nyssa sinensis.</title>
        <authorList>
            <person name="Yang X."/>
            <person name="Kang M."/>
            <person name="Yang Y."/>
            <person name="Xiong H."/>
            <person name="Wang M."/>
            <person name="Zhang Z."/>
            <person name="Wang Z."/>
            <person name="Wu H."/>
            <person name="Ma T."/>
            <person name="Liu J."/>
            <person name="Xi Z."/>
        </authorList>
    </citation>
    <scope>NUCLEOTIDE SEQUENCE [LARGE SCALE GENOMIC DNA]</scope>
    <source>
        <strain evidence="7">J267</strain>
        <tissue evidence="7">Leaf</tissue>
    </source>
</reference>
<accession>A0A5J5BLY1</accession>
<gene>
    <name evidence="7" type="ORF">F0562_022219</name>
</gene>
<dbReference type="GO" id="GO:0098542">
    <property type="term" value="P:defense response to other organism"/>
    <property type="evidence" value="ECO:0007669"/>
    <property type="project" value="InterPro"/>
</dbReference>
<comment type="subcellular location">
    <subcellularLocation>
        <location evidence="1">Membrane</location>
        <topology evidence="1">Single-pass membrane protein</topology>
    </subcellularLocation>
</comment>
<keyword evidence="8" id="KW-1185">Reference proteome</keyword>
<name>A0A5J5BLY1_9ASTE</name>
<dbReference type="OrthoDB" id="669838at2759"/>
<feature type="domain" description="Late embryogenesis abundant protein LEA-2 subgroup" evidence="6">
    <location>
        <begin position="78"/>
        <end position="161"/>
    </location>
</feature>
<evidence type="ECO:0000313" key="7">
    <source>
        <dbReference type="EMBL" id="KAA8544145.1"/>
    </source>
</evidence>
<dbReference type="GO" id="GO:0005886">
    <property type="term" value="C:plasma membrane"/>
    <property type="evidence" value="ECO:0007669"/>
    <property type="project" value="TreeGrafter"/>
</dbReference>
<organism evidence="7 8">
    <name type="scientific">Nyssa sinensis</name>
    <dbReference type="NCBI Taxonomy" id="561372"/>
    <lineage>
        <taxon>Eukaryota</taxon>
        <taxon>Viridiplantae</taxon>
        <taxon>Streptophyta</taxon>
        <taxon>Embryophyta</taxon>
        <taxon>Tracheophyta</taxon>
        <taxon>Spermatophyta</taxon>
        <taxon>Magnoliopsida</taxon>
        <taxon>eudicotyledons</taxon>
        <taxon>Gunneridae</taxon>
        <taxon>Pentapetalae</taxon>
        <taxon>asterids</taxon>
        <taxon>Cornales</taxon>
        <taxon>Nyssaceae</taxon>
        <taxon>Nyssa</taxon>
    </lineage>
</organism>
<evidence type="ECO:0000313" key="8">
    <source>
        <dbReference type="Proteomes" id="UP000325577"/>
    </source>
</evidence>
<dbReference type="PANTHER" id="PTHR31234">
    <property type="entry name" value="LATE EMBRYOGENESIS ABUNDANT (LEA) HYDROXYPROLINE-RICH GLYCOPROTEIN FAMILY"/>
    <property type="match status" value="1"/>
</dbReference>
<keyword evidence="4 5" id="KW-0472">Membrane</keyword>
<keyword evidence="2 5" id="KW-0812">Transmembrane</keyword>
<sequence>MAAPAAPAARPAGRPRHSKLVRRIALVLLSLIVLVGIAVLIIWLAVKPKRFVYTIEDGSIHGFSLNNNHLNASFDFVLRAHNPNRRVSLYYDKMEVTVSYNDQTMAFNTVSPFFQRHRNVTRLGVKLMAQDVSLYGSVSKKLRLDKSSGEVELDVRVKAKIRIA</sequence>
<evidence type="ECO:0000256" key="3">
    <source>
        <dbReference type="ARBA" id="ARBA00022989"/>
    </source>
</evidence>
<evidence type="ECO:0000256" key="4">
    <source>
        <dbReference type="ARBA" id="ARBA00023136"/>
    </source>
</evidence>
<evidence type="ECO:0000259" key="6">
    <source>
        <dbReference type="Pfam" id="PF03168"/>
    </source>
</evidence>
<dbReference type="EMBL" id="CM018034">
    <property type="protein sequence ID" value="KAA8544145.1"/>
    <property type="molecule type" value="Genomic_DNA"/>
</dbReference>
<dbReference type="InterPro" id="IPR044839">
    <property type="entry name" value="NDR1-like"/>
</dbReference>
<proteinExistence type="predicted"/>
<dbReference type="Pfam" id="PF03168">
    <property type="entry name" value="LEA_2"/>
    <property type="match status" value="1"/>
</dbReference>
<evidence type="ECO:0000256" key="2">
    <source>
        <dbReference type="ARBA" id="ARBA00022692"/>
    </source>
</evidence>
<evidence type="ECO:0000256" key="5">
    <source>
        <dbReference type="SAM" id="Phobius"/>
    </source>
</evidence>
<dbReference type="PANTHER" id="PTHR31234:SF39">
    <property type="entry name" value="HARPIN-INDUCED PROTEIN 1 CONTAINING PROTEIN, EXPRESSED"/>
    <property type="match status" value="1"/>
</dbReference>
<evidence type="ECO:0000256" key="1">
    <source>
        <dbReference type="ARBA" id="ARBA00004167"/>
    </source>
</evidence>
<dbReference type="InterPro" id="IPR004864">
    <property type="entry name" value="LEA_2"/>
</dbReference>
<protein>
    <recommendedName>
        <fullName evidence="6">Late embryogenesis abundant protein LEA-2 subgroup domain-containing protein</fullName>
    </recommendedName>
</protein>
<dbReference type="Proteomes" id="UP000325577">
    <property type="component" value="Linkage Group LG11"/>
</dbReference>